<dbReference type="Proteomes" id="UP001462502">
    <property type="component" value="Unassembled WGS sequence"/>
</dbReference>
<organism evidence="2 3">
    <name type="scientific">Chromobacterium phragmitis</name>
    <dbReference type="NCBI Taxonomy" id="2202141"/>
    <lineage>
        <taxon>Bacteria</taxon>
        <taxon>Pseudomonadati</taxon>
        <taxon>Pseudomonadota</taxon>
        <taxon>Betaproteobacteria</taxon>
        <taxon>Neisseriales</taxon>
        <taxon>Chromobacteriaceae</taxon>
        <taxon>Chromobacterium</taxon>
    </lineage>
</organism>
<keyword evidence="1" id="KW-1133">Transmembrane helix</keyword>
<sequence length="166" mass="17336">MNLNWQLLIFAVPLGTGATLAMDLWALLLKKACGIPSLDYAMVGRWLEHLPRGRFRHAGIGRAEPIAGEKALGWFAHYLTGIAFAAALLALQGHAWLARPTLGPALIFGLASVAAPFLILQPGMGAGLAARNTPNPGGARLRRLAAGALPALTTGKPVPKSAVSGY</sequence>
<dbReference type="EMBL" id="JBDXMI010000001">
    <property type="protein sequence ID" value="MEO9382854.1"/>
    <property type="molecule type" value="Genomic_DNA"/>
</dbReference>
<accession>A0ABV0IQ11</accession>
<dbReference type="InterPro" id="IPR021329">
    <property type="entry name" value="DUF2938"/>
</dbReference>
<evidence type="ECO:0000313" key="2">
    <source>
        <dbReference type="EMBL" id="MEO9382854.1"/>
    </source>
</evidence>
<gene>
    <name evidence="2" type="ORF">ABI908_01820</name>
</gene>
<name>A0ABV0IQ11_9NEIS</name>
<protein>
    <submittedName>
        <fullName evidence="2">DUF2938 domain-containing protein</fullName>
    </submittedName>
</protein>
<keyword evidence="1" id="KW-0812">Transmembrane</keyword>
<feature type="transmembrane region" description="Helical" evidence="1">
    <location>
        <begin position="102"/>
        <end position="120"/>
    </location>
</feature>
<reference evidence="2 3" key="1">
    <citation type="submission" date="2024-05" db="EMBL/GenBank/DDBJ databases">
        <authorList>
            <person name="De Oliveira J.P."/>
            <person name="Noriler S.A."/>
            <person name="De Oliveira A.G."/>
            <person name="Sipoli D.S."/>
        </authorList>
    </citation>
    <scope>NUCLEOTIDE SEQUENCE [LARGE SCALE GENOMIC DNA]</scope>
    <source>
        <strain evidence="2 3">LABIM192</strain>
    </source>
</reference>
<comment type="caution">
    <text evidence="2">The sequence shown here is derived from an EMBL/GenBank/DDBJ whole genome shotgun (WGS) entry which is preliminary data.</text>
</comment>
<keyword evidence="3" id="KW-1185">Reference proteome</keyword>
<evidence type="ECO:0000313" key="3">
    <source>
        <dbReference type="Proteomes" id="UP001462502"/>
    </source>
</evidence>
<evidence type="ECO:0000256" key="1">
    <source>
        <dbReference type="SAM" id="Phobius"/>
    </source>
</evidence>
<dbReference type="Pfam" id="PF11158">
    <property type="entry name" value="DUF2938"/>
    <property type="match status" value="1"/>
</dbReference>
<keyword evidence="1" id="KW-0472">Membrane</keyword>
<feature type="transmembrane region" description="Helical" evidence="1">
    <location>
        <begin position="6"/>
        <end position="28"/>
    </location>
</feature>
<feature type="transmembrane region" description="Helical" evidence="1">
    <location>
        <begin position="71"/>
        <end position="90"/>
    </location>
</feature>
<proteinExistence type="predicted"/>
<dbReference type="RefSeq" id="WP_347937666.1">
    <property type="nucleotide sequence ID" value="NZ_CP158160.1"/>
</dbReference>